<reference evidence="1 2" key="1">
    <citation type="journal article" date="2018" name="Nat. Ecol. Evol.">
        <title>Pezizomycetes genomes reveal the molecular basis of ectomycorrhizal truffle lifestyle.</title>
        <authorList>
            <person name="Murat C."/>
            <person name="Payen T."/>
            <person name="Noel B."/>
            <person name="Kuo A."/>
            <person name="Morin E."/>
            <person name="Chen J."/>
            <person name="Kohler A."/>
            <person name="Krizsan K."/>
            <person name="Balestrini R."/>
            <person name="Da Silva C."/>
            <person name="Montanini B."/>
            <person name="Hainaut M."/>
            <person name="Levati E."/>
            <person name="Barry K.W."/>
            <person name="Belfiori B."/>
            <person name="Cichocki N."/>
            <person name="Clum A."/>
            <person name="Dockter R.B."/>
            <person name="Fauchery L."/>
            <person name="Guy J."/>
            <person name="Iotti M."/>
            <person name="Le Tacon F."/>
            <person name="Lindquist E.A."/>
            <person name="Lipzen A."/>
            <person name="Malagnac F."/>
            <person name="Mello A."/>
            <person name="Molinier V."/>
            <person name="Miyauchi S."/>
            <person name="Poulain J."/>
            <person name="Riccioni C."/>
            <person name="Rubini A."/>
            <person name="Sitrit Y."/>
            <person name="Splivallo R."/>
            <person name="Traeger S."/>
            <person name="Wang M."/>
            <person name="Zifcakova L."/>
            <person name="Wipf D."/>
            <person name="Zambonelli A."/>
            <person name="Paolocci F."/>
            <person name="Nowrousian M."/>
            <person name="Ottonello S."/>
            <person name="Baldrian P."/>
            <person name="Spatafora J.W."/>
            <person name="Henrissat B."/>
            <person name="Nagy L.G."/>
            <person name="Aury J.M."/>
            <person name="Wincker P."/>
            <person name="Grigoriev I.V."/>
            <person name="Bonfante P."/>
            <person name="Martin F.M."/>
        </authorList>
    </citation>
    <scope>NUCLEOTIDE SEQUENCE [LARGE SCALE GENOMIC DNA]</scope>
    <source>
        <strain evidence="1 2">RN42</strain>
    </source>
</reference>
<keyword evidence="2" id="KW-1185">Reference proteome</keyword>
<organism evidence="1 2">
    <name type="scientific">Ascobolus immersus RN42</name>
    <dbReference type="NCBI Taxonomy" id="1160509"/>
    <lineage>
        <taxon>Eukaryota</taxon>
        <taxon>Fungi</taxon>
        <taxon>Dikarya</taxon>
        <taxon>Ascomycota</taxon>
        <taxon>Pezizomycotina</taxon>
        <taxon>Pezizomycetes</taxon>
        <taxon>Pezizales</taxon>
        <taxon>Ascobolaceae</taxon>
        <taxon>Ascobolus</taxon>
    </lineage>
</organism>
<dbReference type="Proteomes" id="UP000275078">
    <property type="component" value="Unassembled WGS sequence"/>
</dbReference>
<sequence>MPTNLTVENYYPILTDKLHPLSDLNDYIHSQWRKRHENIMAEYKTLDNFWKGQFHNPPSRRRQLGAFEALVEEAFRTWTAVSTFLQSDVFWPDDEATVEYAHGMVQGQLLERSKSARSILQFYRRKIRSLYEQVDDGWDDDEGFDEAEDNVDGLDEKSDFDEKTGLLEKDKVWTPPVDGLNEKPARQRFARVTRWLQRPPARYDPMRSDSDLVSISSESDEDEVAPLLSSIRERLRALREGRLGSCGSNHLEMAEKSELERMRLVDGEHERPDCAYCFEESSFCDHSRSCGECGLAWVKAPTVSVDRG</sequence>
<evidence type="ECO:0000313" key="2">
    <source>
        <dbReference type="Proteomes" id="UP000275078"/>
    </source>
</evidence>
<protein>
    <submittedName>
        <fullName evidence="1">Uncharacterized protein</fullName>
    </submittedName>
</protein>
<name>A0A3N4HBP3_ASCIM</name>
<evidence type="ECO:0000313" key="1">
    <source>
        <dbReference type="EMBL" id="RPA71843.1"/>
    </source>
</evidence>
<dbReference type="AlphaFoldDB" id="A0A3N4HBP3"/>
<gene>
    <name evidence="1" type="ORF">BJ508DRAFT_419747</name>
</gene>
<dbReference type="EMBL" id="ML119895">
    <property type="protein sequence ID" value="RPA71843.1"/>
    <property type="molecule type" value="Genomic_DNA"/>
</dbReference>
<accession>A0A3N4HBP3</accession>
<proteinExistence type="predicted"/>